<dbReference type="Proteomes" id="UP000240988">
    <property type="component" value="Unassembled WGS sequence"/>
</dbReference>
<keyword evidence="2" id="KW-0347">Helicase</keyword>
<name>A0A2U3NRN8_9MYCO</name>
<dbReference type="NCBIfam" id="TIGR03816">
    <property type="entry name" value="tadE_like_DECH"/>
    <property type="match status" value="1"/>
</dbReference>
<feature type="domain" description="Putative Flp pilus-assembly TadG-like N-terminal" evidence="1">
    <location>
        <begin position="1"/>
        <end position="38"/>
    </location>
</feature>
<evidence type="ECO:0000313" key="3">
    <source>
        <dbReference type="Proteomes" id="UP000240988"/>
    </source>
</evidence>
<keyword evidence="2" id="KW-0547">Nucleotide-binding</keyword>
<keyword evidence="2" id="KW-0067">ATP-binding</keyword>
<reference evidence="2 3" key="1">
    <citation type="submission" date="2017-01" db="EMBL/GenBank/DDBJ databases">
        <authorList>
            <consortium name="Urmite Genomes"/>
        </authorList>
    </citation>
    <scope>NUCLEOTIDE SEQUENCE [LARGE SCALE GENOMIC DNA]</scope>
    <source>
        <strain evidence="2 3">AB57</strain>
    </source>
</reference>
<dbReference type="AlphaFoldDB" id="A0A2U3NRN8"/>
<proteinExistence type="predicted"/>
<dbReference type="EMBL" id="FUFA01000004">
    <property type="protein sequence ID" value="SPM34186.1"/>
    <property type="molecule type" value="Genomic_DNA"/>
</dbReference>
<dbReference type="STRING" id="1841860.GCA_900157375_02001"/>
<organism evidence="2 3">
    <name type="scientific">Mycobacterium rhizamassiliense</name>
    <dbReference type="NCBI Taxonomy" id="1841860"/>
    <lineage>
        <taxon>Bacteria</taxon>
        <taxon>Bacillati</taxon>
        <taxon>Actinomycetota</taxon>
        <taxon>Actinomycetes</taxon>
        <taxon>Mycobacteriales</taxon>
        <taxon>Mycobacteriaceae</taxon>
        <taxon>Mycobacterium</taxon>
    </lineage>
</organism>
<evidence type="ECO:0000313" key="2">
    <source>
        <dbReference type="EMBL" id="SPM34186.1"/>
    </source>
</evidence>
<dbReference type="InterPro" id="IPR021202">
    <property type="entry name" value="Rv3654c-like"/>
</dbReference>
<dbReference type="GO" id="GO:0004386">
    <property type="term" value="F:helicase activity"/>
    <property type="evidence" value="ECO:0007669"/>
    <property type="project" value="UniProtKB-KW"/>
</dbReference>
<gene>
    <name evidence="2" type="ORF">MRAB57_1999</name>
</gene>
<keyword evidence="3" id="KW-1185">Reference proteome</keyword>
<keyword evidence="2" id="KW-0378">Hydrolase</keyword>
<dbReference type="InterPro" id="IPR028087">
    <property type="entry name" value="Tad_N"/>
</dbReference>
<accession>A0A2U3NRN8</accession>
<protein>
    <submittedName>
        <fullName evidence="2">Helicase</fullName>
    </submittedName>
</protein>
<dbReference type="Pfam" id="PF13400">
    <property type="entry name" value="Tad"/>
    <property type="match status" value="1"/>
</dbReference>
<sequence>MVAVLLWVTGAGAYVGSAVVARHRAQAAADLAALAAAARLPAGAVAACARATAVAREMRVDGVQCRVDDLDIVVTTEVPVAVAGAARAAARAGPVDAP</sequence>
<evidence type="ECO:0000259" key="1">
    <source>
        <dbReference type="Pfam" id="PF13400"/>
    </source>
</evidence>